<organism evidence="7 8">
    <name type="scientific">Linum trigynum</name>
    <dbReference type="NCBI Taxonomy" id="586398"/>
    <lineage>
        <taxon>Eukaryota</taxon>
        <taxon>Viridiplantae</taxon>
        <taxon>Streptophyta</taxon>
        <taxon>Embryophyta</taxon>
        <taxon>Tracheophyta</taxon>
        <taxon>Spermatophyta</taxon>
        <taxon>Magnoliopsida</taxon>
        <taxon>eudicotyledons</taxon>
        <taxon>Gunneridae</taxon>
        <taxon>Pentapetalae</taxon>
        <taxon>rosids</taxon>
        <taxon>fabids</taxon>
        <taxon>Malpighiales</taxon>
        <taxon>Linaceae</taxon>
        <taxon>Linum</taxon>
    </lineage>
</organism>
<name>A0AAV2F6N3_9ROSI</name>
<evidence type="ECO:0000313" key="7">
    <source>
        <dbReference type="EMBL" id="CAL1393918.1"/>
    </source>
</evidence>
<gene>
    <name evidence="7" type="ORF">LTRI10_LOCUS34453</name>
</gene>
<dbReference type="CDD" id="cd19821">
    <property type="entry name" value="Bbox1_BBX-like"/>
    <property type="match status" value="1"/>
</dbReference>
<dbReference type="PANTHER" id="PTHR31717">
    <property type="entry name" value="ZINC FINGER PROTEIN CONSTANS-LIKE 10"/>
    <property type="match status" value="1"/>
</dbReference>
<keyword evidence="2 4" id="KW-0863">Zinc-finger</keyword>
<evidence type="ECO:0000256" key="1">
    <source>
        <dbReference type="ARBA" id="ARBA00022723"/>
    </source>
</evidence>
<reference evidence="7 8" key="1">
    <citation type="submission" date="2024-04" db="EMBL/GenBank/DDBJ databases">
        <authorList>
            <person name="Fracassetti M."/>
        </authorList>
    </citation>
    <scope>NUCLEOTIDE SEQUENCE [LARGE SCALE GENOMIC DNA]</scope>
</reference>
<dbReference type="PROSITE" id="PS50119">
    <property type="entry name" value="ZF_BBOX"/>
    <property type="match status" value="1"/>
</dbReference>
<evidence type="ECO:0000313" key="8">
    <source>
        <dbReference type="Proteomes" id="UP001497516"/>
    </source>
</evidence>
<dbReference type="InterPro" id="IPR049808">
    <property type="entry name" value="CONSTANS-like_Bbox1"/>
</dbReference>
<feature type="domain" description="B box-type" evidence="6">
    <location>
        <begin position="1"/>
        <end position="45"/>
    </location>
</feature>
<dbReference type="GO" id="GO:0008270">
    <property type="term" value="F:zinc ion binding"/>
    <property type="evidence" value="ECO:0007669"/>
    <property type="project" value="UniProtKB-KW"/>
</dbReference>
<dbReference type="SMART" id="SM00336">
    <property type="entry name" value="BBOX"/>
    <property type="match status" value="1"/>
</dbReference>
<dbReference type="InterPro" id="IPR000315">
    <property type="entry name" value="Znf_B-box"/>
</dbReference>
<evidence type="ECO:0000256" key="5">
    <source>
        <dbReference type="SAM" id="MobiDB-lite"/>
    </source>
</evidence>
<proteinExistence type="predicted"/>
<evidence type="ECO:0000256" key="3">
    <source>
        <dbReference type="ARBA" id="ARBA00022833"/>
    </source>
</evidence>
<keyword evidence="3" id="KW-0862">Zinc</keyword>
<evidence type="ECO:0000256" key="2">
    <source>
        <dbReference type="ARBA" id="ARBA00022771"/>
    </source>
</evidence>
<sequence length="246" mass="26908">MKRCELCKSVAKTFCESDQASLCWSCDAKVHGANFLVARHSRALLCHLCQSLTPWQAAGAQLGHTVSFCLRCANGDTHEEESGSEESELDEEDEDADNQVVPWSASATTPPPPSSSSSSSSESDGGGEYVESKTAVPIKRTRDLICLLEDDIGRRSDRRKYCQFPTRSHSSESSPLDESVRPLKNRRIMGSAVHCCSGTRSAAIEERLVNLHPAVSQNRVRFCDAEAVAVDEEEDEVSSVNISRTI</sequence>
<dbReference type="Pfam" id="PF00643">
    <property type="entry name" value="zf-B_box"/>
    <property type="match status" value="1"/>
</dbReference>
<protein>
    <recommendedName>
        <fullName evidence="6">B box-type domain-containing protein</fullName>
    </recommendedName>
</protein>
<feature type="region of interest" description="Disordered" evidence="5">
    <location>
        <begin position="102"/>
        <end position="134"/>
    </location>
</feature>
<dbReference type="Proteomes" id="UP001497516">
    <property type="component" value="Chromosome 6"/>
</dbReference>
<accession>A0AAV2F6N3</accession>
<evidence type="ECO:0000259" key="6">
    <source>
        <dbReference type="PROSITE" id="PS50119"/>
    </source>
</evidence>
<keyword evidence="8" id="KW-1185">Reference proteome</keyword>
<keyword evidence="1" id="KW-0479">Metal-binding</keyword>
<dbReference type="EMBL" id="OZ034819">
    <property type="protein sequence ID" value="CAL1393918.1"/>
    <property type="molecule type" value="Genomic_DNA"/>
</dbReference>
<evidence type="ECO:0000256" key="4">
    <source>
        <dbReference type="PROSITE-ProRule" id="PRU00024"/>
    </source>
</evidence>
<dbReference type="PANTHER" id="PTHR31717:SF60">
    <property type="entry name" value="B-BOX TYPE ZINC FINGER FAMILY PROTEIN"/>
    <property type="match status" value="1"/>
</dbReference>
<dbReference type="AlphaFoldDB" id="A0AAV2F6N3"/>